<evidence type="ECO:0000313" key="2">
    <source>
        <dbReference type="Proteomes" id="UP000558488"/>
    </source>
</evidence>
<gene>
    <name evidence="1" type="ORF">mPipKuh1_007963</name>
</gene>
<organism evidence="1 2">
    <name type="scientific">Pipistrellus kuhlii</name>
    <name type="common">Kuhl's pipistrelle</name>
    <dbReference type="NCBI Taxonomy" id="59472"/>
    <lineage>
        <taxon>Eukaryota</taxon>
        <taxon>Metazoa</taxon>
        <taxon>Chordata</taxon>
        <taxon>Craniata</taxon>
        <taxon>Vertebrata</taxon>
        <taxon>Euteleostomi</taxon>
        <taxon>Mammalia</taxon>
        <taxon>Eutheria</taxon>
        <taxon>Laurasiatheria</taxon>
        <taxon>Chiroptera</taxon>
        <taxon>Yangochiroptera</taxon>
        <taxon>Vespertilionidae</taxon>
        <taxon>Pipistrellus</taxon>
    </lineage>
</organism>
<evidence type="ECO:0000313" key="1">
    <source>
        <dbReference type="EMBL" id="KAF6338238.1"/>
    </source>
</evidence>
<accession>A0A7J7WLX2</accession>
<dbReference type="Proteomes" id="UP000558488">
    <property type="component" value="Unassembled WGS sequence"/>
</dbReference>
<sequence>MFYINAMLSVISKRTLKNGSLKHSMQLRCAREKWNWLEWVVWGLSRQRPGPARRCHEQGAAEGREPWEGLFLWAIVRTEQGSRSRGHGFTGRQGHCHAIMLEGSHTSVRWEEGRCGEQQCLNRFKLWTDERTHSSHCHVQVPALRVGPSQHNYSQQLSL</sequence>
<comment type="caution">
    <text evidence="1">The sequence shown here is derived from an EMBL/GenBank/DDBJ whole genome shotgun (WGS) entry which is preliminary data.</text>
</comment>
<dbReference type="EMBL" id="JACAGB010000010">
    <property type="protein sequence ID" value="KAF6338238.1"/>
    <property type="molecule type" value="Genomic_DNA"/>
</dbReference>
<reference evidence="1 2" key="1">
    <citation type="journal article" date="2020" name="Nature">
        <title>Six reference-quality genomes reveal evolution of bat adaptations.</title>
        <authorList>
            <person name="Jebb D."/>
            <person name="Huang Z."/>
            <person name="Pippel M."/>
            <person name="Hughes G.M."/>
            <person name="Lavrichenko K."/>
            <person name="Devanna P."/>
            <person name="Winkler S."/>
            <person name="Jermiin L.S."/>
            <person name="Skirmuntt E.C."/>
            <person name="Katzourakis A."/>
            <person name="Burkitt-Gray L."/>
            <person name="Ray D.A."/>
            <person name="Sullivan K.A.M."/>
            <person name="Roscito J.G."/>
            <person name="Kirilenko B.M."/>
            <person name="Davalos L.M."/>
            <person name="Corthals A.P."/>
            <person name="Power M.L."/>
            <person name="Jones G."/>
            <person name="Ransome R.D."/>
            <person name="Dechmann D.K.N."/>
            <person name="Locatelli A.G."/>
            <person name="Puechmaille S.J."/>
            <person name="Fedrigo O."/>
            <person name="Jarvis E.D."/>
            <person name="Hiller M."/>
            <person name="Vernes S.C."/>
            <person name="Myers E.W."/>
            <person name="Teeling E.C."/>
        </authorList>
    </citation>
    <scope>NUCLEOTIDE SEQUENCE [LARGE SCALE GENOMIC DNA]</scope>
    <source>
        <strain evidence="1">MPipKuh1</strain>
        <tissue evidence="1">Flight muscle</tissue>
    </source>
</reference>
<name>A0A7J7WLX2_PIPKU</name>
<protein>
    <submittedName>
        <fullName evidence="1">Uncharacterized protein</fullName>
    </submittedName>
</protein>
<keyword evidence="2" id="KW-1185">Reference proteome</keyword>
<proteinExistence type="predicted"/>
<dbReference type="AlphaFoldDB" id="A0A7J7WLX2"/>